<dbReference type="InterPro" id="IPR002645">
    <property type="entry name" value="STAS_dom"/>
</dbReference>
<protein>
    <submittedName>
        <fullName evidence="2">STAS domain-containing protein</fullName>
    </submittedName>
</protein>
<keyword evidence="3" id="KW-1185">Reference proteome</keyword>
<dbReference type="Proteomes" id="UP001202961">
    <property type="component" value="Unassembled WGS sequence"/>
</dbReference>
<dbReference type="Pfam" id="PF01740">
    <property type="entry name" value="STAS"/>
    <property type="match status" value="1"/>
</dbReference>
<sequence length="111" mass="12538">MYEYMKRGAVHLIQFTSPLKRDHAEEITSAIDRCFDQGQPQIVIDLENVVLMDSRGLELLVESQQRCLELGGCIKLAKPNELCRDILEATNVVSQFEVFDDHLVAVGSFAQ</sequence>
<proteinExistence type="predicted"/>
<gene>
    <name evidence="2" type="ORF">NB063_23555</name>
</gene>
<accession>A0ABT0UAQ0</accession>
<dbReference type="PROSITE" id="PS50801">
    <property type="entry name" value="STAS"/>
    <property type="match status" value="1"/>
</dbReference>
<dbReference type="RefSeq" id="WP_250931359.1">
    <property type="nucleotide sequence ID" value="NZ_JAMQBK010000063.1"/>
</dbReference>
<feature type="domain" description="STAS" evidence="1">
    <location>
        <begin position="1"/>
        <end position="109"/>
    </location>
</feature>
<evidence type="ECO:0000259" key="1">
    <source>
        <dbReference type="PROSITE" id="PS50801"/>
    </source>
</evidence>
<dbReference type="SUPFAM" id="SSF52091">
    <property type="entry name" value="SpoIIaa-like"/>
    <property type="match status" value="1"/>
</dbReference>
<dbReference type="PANTHER" id="PTHR33495">
    <property type="entry name" value="ANTI-SIGMA FACTOR ANTAGONIST TM_1081-RELATED-RELATED"/>
    <property type="match status" value="1"/>
</dbReference>
<organism evidence="2 3">
    <name type="scientific">Aporhodopirellula aestuarii</name>
    <dbReference type="NCBI Taxonomy" id="2950107"/>
    <lineage>
        <taxon>Bacteria</taxon>
        <taxon>Pseudomonadati</taxon>
        <taxon>Planctomycetota</taxon>
        <taxon>Planctomycetia</taxon>
        <taxon>Pirellulales</taxon>
        <taxon>Pirellulaceae</taxon>
        <taxon>Aporhodopirellula</taxon>
    </lineage>
</organism>
<reference evidence="2 3" key="1">
    <citation type="journal article" date="2022" name="Syst. Appl. Microbiol.">
        <title>Rhodopirellula aestuarii sp. nov., a novel member of the genus Rhodopirellula isolated from brackish sediments collected in the Tagus River estuary, Portugal.</title>
        <authorList>
            <person name="Vitorino I.R."/>
            <person name="Klimek D."/>
            <person name="Calusinska M."/>
            <person name="Lobo-da-Cunha A."/>
            <person name="Vasconcelos V."/>
            <person name="Lage O.M."/>
        </authorList>
    </citation>
    <scope>NUCLEOTIDE SEQUENCE [LARGE SCALE GENOMIC DNA]</scope>
    <source>
        <strain evidence="2 3">ICT_H3.1</strain>
    </source>
</reference>
<dbReference type="Gene3D" id="3.30.750.24">
    <property type="entry name" value="STAS domain"/>
    <property type="match status" value="1"/>
</dbReference>
<evidence type="ECO:0000313" key="2">
    <source>
        <dbReference type="EMBL" id="MCM2373600.1"/>
    </source>
</evidence>
<dbReference type="CDD" id="cd07043">
    <property type="entry name" value="STAS_anti-anti-sigma_factors"/>
    <property type="match status" value="1"/>
</dbReference>
<comment type="caution">
    <text evidence="2">The sequence shown here is derived from an EMBL/GenBank/DDBJ whole genome shotgun (WGS) entry which is preliminary data.</text>
</comment>
<dbReference type="EMBL" id="JAMQBK010000063">
    <property type="protein sequence ID" value="MCM2373600.1"/>
    <property type="molecule type" value="Genomic_DNA"/>
</dbReference>
<name>A0ABT0UAQ0_9BACT</name>
<dbReference type="InterPro" id="IPR036513">
    <property type="entry name" value="STAS_dom_sf"/>
</dbReference>
<evidence type="ECO:0000313" key="3">
    <source>
        <dbReference type="Proteomes" id="UP001202961"/>
    </source>
</evidence>
<dbReference type="PANTHER" id="PTHR33495:SF2">
    <property type="entry name" value="ANTI-SIGMA FACTOR ANTAGONIST TM_1081-RELATED"/>
    <property type="match status" value="1"/>
</dbReference>